<feature type="transmembrane region" description="Helical" evidence="5">
    <location>
        <begin position="85"/>
        <end position="108"/>
    </location>
</feature>
<comment type="subcellular location">
    <subcellularLocation>
        <location evidence="1">Membrane</location>
        <topology evidence="1">Multi-pass membrane protein</topology>
    </subcellularLocation>
</comment>
<dbReference type="GO" id="GO:0016020">
    <property type="term" value="C:membrane"/>
    <property type="evidence" value="ECO:0007669"/>
    <property type="project" value="UniProtKB-SubCell"/>
</dbReference>
<dbReference type="PANTHER" id="PTHR31918:SF1">
    <property type="entry name" value="TRANSMEMBRANE PROTEIN 181"/>
    <property type="match status" value="1"/>
</dbReference>
<evidence type="ECO:0000313" key="8">
    <source>
        <dbReference type="Proteomes" id="UP001497623"/>
    </source>
</evidence>
<keyword evidence="3 5" id="KW-1133">Transmembrane helix</keyword>
<keyword evidence="8" id="KW-1185">Reference proteome</keyword>
<protein>
    <recommendedName>
        <fullName evidence="6">Wntless-like transmembrane domain-containing protein</fullName>
    </recommendedName>
</protein>
<proteinExistence type="predicted"/>
<evidence type="ECO:0000256" key="3">
    <source>
        <dbReference type="ARBA" id="ARBA00022989"/>
    </source>
</evidence>
<dbReference type="AlphaFoldDB" id="A0AAV2PP24"/>
<accession>A0AAV2PP24</accession>
<name>A0AAV2PP24_MEGNR</name>
<evidence type="ECO:0000256" key="4">
    <source>
        <dbReference type="ARBA" id="ARBA00023136"/>
    </source>
</evidence>
<sequence length="279" mass="32936">MQMNYLRYINFLLRLSWDGDGDNASVEVIQGLMVFKTYNPAFTKLEIWFRFIFLLLTFLVACWLAHSLRKYAVYDWSIEQKWMSILLPFLLLYNDPVFPMTFLLESWVPAFLDALFQASFLCALLLFWLCIYHGLRQFHEIFLSYDYLKKTFIVEALSIDAILKSASPQFKDIYEQLDKKIKNTIGSFLRFKNKPIMFLIRGQSLYISYQIDCTYSSFIFQYFELKFGQFSMLIVIAINENMAKLKFFKVVINQIFVPQGSTDGDNLKVFLSHFGVLDI</sequence>
<comment type="caution">
    <text evidence="7">The sequence shown here is derived from an EMBL/GenBank/DDBJ whole genome shotgun (WGS) entry which is preliminary data.</text>
</comment>
<keyword evidence="2 5" id="KW-0812">Transmembrane</keyword>
<dbReference type="Proteomes" id="UP001497623">
    <property type="component" value="Unassembled WGS sequence"/>
</dbReference>
<evidence type="ECO:0000256" key="5">
    <source>
        <dbReference type="SAM" id="Phobius"/>
    </source>
</evidence>
<gene>
    <name evidence="7" type="ORF">MNOR_LOCUS2191</name>
</gene>
<organism evidence="7 8">
    <name type="scientific">Meganyctiphanes norvegica</name>
    <name type="common">Northern krill</name>
    <name type="synonym">Thysanopoda norvegica</name>
    <dbReference type="NCBI Taxonomy" id="48144"/>
    <lineage>
        <taxon>Eukaryota</taxon>
        <taxon>Metazoa</taxon>
        <taxon>Ecdysozoa</taxon>
        <taxon>Arthropoda</taxon>
        <taxon>Crustacea</taxon>
        <taxon>Multicrustacea</taxon>
        <taxon>Malacostraca</taxon>
        <taxon>Eumalacostraca</taxon>
        <taxon>Eucarida</taxon>
        <taxon>Euphausiacea</taxon>
        <taxon>Euphausiidae</taxon>
        <taxon>Meganyctiphanes</taxon>
    </lineage>
</organism>
<dbReference type="PANTHER" id="PTHR31918">
    <property type="entry name" value="TRANSMEMBRANE PROTEIN 181"/>
    <property type="match status" value="1"/>
</dbReference>
<evidence type="ECO:0000256" key="1">
    <source>
        <dbReference type="ARBA" id="ARBA00004141"/>
    </source>
</evidence>
<dbReference type="GO" id="GO:0015643">
    <property type="term" value="F:toxic substance binding"/>
    <property type="evidence" value="ECO:0007669"/>
    <property type="project" value="InterPro"/>
</dbReference>
<feature type="non-terminal residue" evidence="7">
    <location>
        <position position="279"/>
    </location>
</feature>
<dbReference type="InterPro" id="IPR047843">
    <property type="entry name" value="WLS-like_TM"/>
</dbReference>
<reference evidence="7 8" key="1">
    <citation type="submission" date="2024-05" db="EMBL/GenBank/DDBJ databases">
        <authorList>
            <person name="Wallberg A."/>
        </authorList>
    </citation>
    <scope>NUCLEOTIDE SEQUENCE [LARGE SCALE GENOMIC DNA]</scope>
</reference>
<evidence type="ECO:0000256" key="2">
    <source>
        <dbReference type="ARBA" id="ARBA00022692"/>
    </source>
</evidence>
<dbReference type="Pfam" id="PF06664">
    <property type="entry name" value="WLS-like_TM"/>
    <property type="match status" value="1"/>
</dbReference>
<dbReference type="EMBL" id="CAXKWB010000645">
    <property type="protein sequence ID" value="CAL4061516.1"/>
    <property type="molecule type" value="Genomic_DNA"/>
</dbReference>
<feature type="transmembrane region" description="Helical" evidence="5">
    <location>
        <begin position="114"/>
        <end position="135"/>
    </location>
</feature>
<keyword evidence="4 5" id="KW-0472">Membrane</keyword>
<feature type="domain" description="Wntless-like transmembrane" evidence="6">
    <location>
        <begin position="39"/>
        <end position="236"/>
    </location>
</feature>
<feature type="transmembrane region" description="Helical" evidence="5">
    <location>
        <begin position="47"/>
        <end position="65"/>
    </location>
</feature>
<evidence type="ECO:0000313" key="7">
    <source>
        <dbReference type="EMBL" id="CAL4061516.1"/>
    </source>
</evidence>
<dbReference type="InterPro" id="IPR040416">
    <property type="entry name" value="TMEM181"/>
</dbReference>
<evidence type="ECO:0000259" key="6">
    <source>
        <dbReference type="Pfam" id="PF06664"/>
    </source>
</evidence>